<name>W1YEI0_9ZZZZ</name>
<organism evidence="1">
    <name type="scientific">human gut metagenome</name>
    <dbReference type="NCBI Taxonomy" id="408170"/>
    <lineage>
        <taxon>unclassified sequences</taxon>
        <taxon>metagenomes</taxon>
        <taxon>organismal metagenomes</taxon>
    </lineage>
</organism>
<gene>
    <name evidence="1" type="ORF">Q604_UNBC05131G0001</name>
</gene>
<comment type="caution">
    <text evidence="1">The sequence shown here is derived from an EMBL/GenBank/DDBJ whole genome shotgun (WGS) entry which is preliminary data.</text>
</comment>
<proteinExistence type="predicted"/>
<reference evidence="1" key="1">
    <citation type="submission" date="2013-12" db="EMBL/GenBank/DDBJ databases">
        <title>A Varibaculum cambriense genome reconstructed from a premature infant gut community with otherwise low bacterial novelty that shifts toward anaerobic metabolism during the third week of life.</title>
        <authorList>
            <person name="Brown C.T."/>
            <person name="Sharon I."/>
            <person name="Thomas B.C."/>
            <person name="Castelle C.J."/>
            <person name="Morowitz M.J."/>
            <person name="Banfield J.F."/>
        </authorList>
    </citation>
    <scope>NUCLEOTIDE SEQUENCE</scope>
</reference>
<sequence>MKTKTSEDIRRELAIILGTCLPHIFKGNRHELTQ</sequence>
<protein>
    <submittedName>
        <fullName evidence="1">Uncharacterized protein</fullName>
    </submittedName>
</protein>
<evidence type="ECO:0000313" key="1">
    <source>
        <dbReference type="EMBL" id="ETJ40943.1"/>
    </source>
</evidence>
<dbReference type="EMBL" id="AZMM01005131">
    <property type="protein sequence ID" value="ETJ40943.1"/>
    <property type="molecule type" value="Genomic_DNA"/>
</dbReference>
<dbReference type="AlphaFoldDB" id="W1YEI0"/>
<feature type="non-terminal residue" evidence="1">
    <location>
        <position position="34"/>
    </location>
</feature>
<accession>W1YEI0</accession>